<keyword evidence="1" id="KW-1185">Reference proteome</keyword>
<name>A0AC58JXF3_CASCN</name>
<accession>A0AC58JXF3</accession>
<keyword evidence="2" id="KW-0812">Transmembrane</keyword>
<dbReference type="Proteomes" id="UP001732720">
    <property type="component" value="Chromosome 9"/>
</dbReference>
<protein>
    <submittedName>
        <fullName evidence="2">Transmembrane protein 184C</fullName>
    </submittedName>
</protein>
<reference evidence="2" key="1">
    <citation type="submission" date="2025-08" db="UniProtKB">
        <authorList>
            <consortium name="RefSeq"/>
        </authorList>
    </citation>
    <scope>IDENTIFICATION</scope>
</reference>
<evidence type="ECO:0000313" key="2">
    <source>
        <dbReference type="RefSeq" id="XP_073897354.1"/>
    </source>
</evidence>
<evidence type="ECO:0000313" key="1">
    <source>
        <dbReference type="Proteomes" id="UP001732720"/>
    </source>
</evidence>
<gene>
    <name evidence="2" type="primary">Tmem184c</name>
</gene>
<dbReference type="RefSeq" id="XP_073897354.1">
    <property type="nucleotide sequence ID" value="XM_074041253.1"/>
</dbReference>
<organism evidence="1 2">
    <name type="scientific">Castor canadensis</name>
    <name type="common">American beaver</name>
    <dbReference type="NCBI Taxonomy" id="51338"/>
    <lineage>
        <taxon>Eukaryota</taxon>
        <taxon>Metazoa</taxon>
        <taxon>Chordata</taxon>
        <taxon>Craniata</taxon>
        <taxon>Vertebrata</taxon>
        <taxon>Euteleostomi</taxon>
        <taxon>Mammalia</taxon>
        <taxon>Eutheria</taxon>
        <taxon>Euarchontoglires</taxon>
        <taxon>Glires</taxon>
        <taxon>Rodentia</taxon>
        <taxon>Castorimorpha</taxon>
        <taxon>Castoridae</taxon>
        <taxon>Castor</taxon>
    </lineage>
</organism>
<proteinExistence type="predicted"/>
<keyword evidence="2" id="KW-0472">Membrane</keyword>
<sequence length="481" mass="54598">MVQAELWAIPSMRGDKTAPEPGSVLQSPLSSLSLLFGADLGENMPCTCTWRNWRQWIRPLAVVIYLVSVVVAVPLCVWELQKLEVGIHTKAWFIAGIFLLLTIPISLWVILQHLVHYTQPELQKPIIRILWMVPIYSLDSWIALKYPSIAIYVDTCRECYEAYVIYNFMGFLTNYLTNRYPNLVLILEAKDQQKHFPPLCCCPPWPMGEVLLFRCKLGVLQYTVVRPFTTIVALICELLGIYDEGNFSFSNAWTYLVIINNMSQLFAMYCLLLFYKVLKEELSPIQPVGKFLCVKLVVFVSFWQAVVIALLVKVGVISEKHTWEWQTVEAVATGLQDFIICIEMFLAAIAHHYTFSYKPYVQEAEEGSCFDSFLAMWDVSDIRDDISEQVRHVGRTVRGHPRKKFFPEDQDQNEHTSLLSSSSQDAISVASSMPPSPVGHYQGFGHTVTPQTTPTTAKICEEILGDTAEGNREPSAKSTDS</sequence>